<protein>
    <submittedName>
        <fullName evidence="3">FAD-binding oxidoreductase</fullName>
    </submittedName>
</protein>
<dbReference type="GO" id="GO:0005737">
    <property type="term" value="C:cytoplasm"/>
    <property type="evidence" value="ECO:0007669"/>
    <property type="project" value="TreeGrafter"/>
</dbReference>
<dbReference type="PANTHER" id="PTHR13847:SF289">
    <property type="entry name" value="GLYCINE OXIDASE"/>
    <property type="match status" value="1"/>
</dbReference>
<dbReference type="Gene3D" id="3.30.9.10">
    <property type="entry name" value="D-Amino Acid Oxidase, subunit A, domain 2"/>
    <property type="match status" value="1"/>
</dbReference>
<evidence type="ECO:0000259" key="2">
    <source>
        <dbReference type="Pfam" id="PF01266"/>
    </source>
</evidence>
<dbReference type="EMBL" id="SNVJ01000010">
    <property type="protein sequence ID" value="MXP64294.1"/>
    <property type="molecule type" value="Genomic_DNA"/>
</dbReference>
<dbReference type="InterPro" id="IPR036188">
    <property type="entry name" value="FAD/NAD-bd_sf"/>
</dbReference>
<feature type="domain" description="FAD dependent oxidoreductase" evidence="2">
    <location>
        <begin position="5"/>
        <end position="395"/>
    </location>
</feature>
<dbReference type="RefSeq" id="WP_160937418.1">
    <property type="nucleotide sequence ID" value="NZ_SNVJ01000010.1"/>
</dbReference>
<dbReference type="PANTHER" id="PTHR13847">
    <property type="entry name" value="SARCOSINE DEHYDROGENASE-RELATED"/>
    <property type="match status" value="1"/>
</dbReference>
<dbReference type="SUPFAM" id="SSF51905">
    <property type="entry name" value="FAD/NAD(P)-binding domain"/>
    <property type="match status" value="1"/>
</dbReference>
<sequence length="421" mass="45032">MSGTVLVLGAGVVGVSVALHLRRRGFDVLLVDRRPPGEGASFGNGGLIQREAVAPHPFPRALSELRRIAGNRQVDVAYHPLALPGYAAPLLRYWWHSAPERYRRTVVAYERLIATCLDEHRALAEAAGAMPLLRPVGWMRLYRRPEALEAAVAEAEALHRAYGVNYAALDTRGLATAEPHLLAERAGALHWTDPVSVSDPHALTLAYAGLFTAAGGRFVPGEATSLRRQGAGWQVATAEGPAEAAQVVVALGAAALEVTRPLGYAPPLFGKRGYHRHFALQGNAVLHRPVMDVESRFLLAPMRAGIRLTTGAEFARPDAPPTPVQLARAEPVARSLLPLAAPVEATPWIGVRPCMPDMLPVIGPMPGQPGAWCAFGHGHQGLTLGPTTGRLLAEMMAGEPAFVEPAPYGPERFARRRALAS</sequence>
<dbReference type="Proteomes" id="UP000460715">
    <property type="component" value="Unassembled WGS sequence"/>
</dbReference>
<accession>A0A845BE14</accession>
<keyword evidence="1" id="KW-0560">Oxidoreductase</keyword>
<name>A0A845BE14_9PROT</name>
<dbReference type="Gene3D" id="3.50.50.60">
    <property type="entry name" value="FAD/NAD(P)-binding domain"/>
    <property type="match status" value="2"/>
</dbReference>
<gene>
    <name evidence="3" type="ORF">E0493_13160</name>
</gene>
<dbReference type="InterPro" id="IPR006076">
    <property type="entry name" value="FAD-dep_OxRdtase"/>
</dbReference>
<evidence type="ECO:0000313" key="4">
    <source>
        <dbReference type="Proteomes" id="UP000460715"/>
    </source>
</evidence>
<organism evidence="3 4">
    <name type="scientific">Teichococcus coralli</name>
    <dbReference type="NCBI Taxonomy" id="2545983"/>
    <lineage>
        <taxon>Bacteria</taxon>
        <taxon>Pseudomonadati</taxon>
        <taxon>Pseudomonadota</taxon>
        <taxon>Alphaproteobacteria</taxon>
        <taxon>Acetobacterales</taxon>
        <taxon>Roseomonadaceae</taxon>
        <taxon>Roseomonas</taxon>
    </lineage>
</organism>
<dbReference type="AlphaFoldDB" id="A0A845BE14"/>
<dbReference type="OrthoDB" id="9805337at2"/>
<evidence type="ECO:0000313" key="3">
    <source>
        <dbReference type="EMBL" id="MXP64294.1"/>
    </source>
</evidence>
<reference evidence="3 4" key="1">
    <citation type="submission" date="2019-03" db="EMBL/GenBank/DDBJ databases">
        <title>Roseomonas sp. a novel Roseomonas species isolated from Sea whip Gorgonian.</title>
        <authorList>
            <person name="Li F."/>
            <person name="Pan X."/>
            <person name="Huang S."/>
            <person name="Li Z."/>
            <person name="Meng B."/>
        </authorList>
    </citation>
    <scope>NUCLEOTIDE SEQUENCE [LARGE SCALE GENOMIC DNA]</scope>
    <source>
        <strain evidence="3 4">M0104</strain>
    </source>
</reference>
<dbReference type="Pfam" id="PF01266">
    <property type="entry name" value="DAO"/>
    <property type="match status" value="1"/>
</dbReference>
<evidence type="ECO:0000256" key="1">
    <source>
        <dbReference type="ARBA" id="ARBA00023002"/>
    </source>
</evidence>
<comment type="caution">
    <text evidence="3">The sequence shown here is derived from an EMBL/GenBank/DDBJ whole genome shotgun (WGS) entry which is preliminary data.</text>
</comment>
<dbReference type="GO" id="GO:0016491">
    <property type="term" value="F:oxidoreductase activity"/>
    <property type="evidence" value="ECO:0007669"/>
    <property type="project" value="UniProtKB-KW"/>
</dbReference>
<proteinExistence type="predicted"/>
<keyword evidence="4" id="KW-1185">Reference proteome</keyword>
<dbReference type="SUPFAM" id="SSF54373">
    <property type="entry name" value="FAD-linked reductases, C-terminal domain"/>
    <property type="match status" value="1"/>
</dbReference>